<dbReference type="InterPro" id="IPR011701">
    <property type="entry name" value="MFS"/>
</dbReference>
<comment type="subcellular location">
    <subcellularLocation>
        <location evidence="1">Membrane</location>
        <topology evidence="1">Multi-pass membrane protein</topology>
    </subcellularLocation>
</comment>
<feature type="transmembrane region" description="Helical" evidence="6">
    <location>
        <begin position="222"/>
        <end position="245"/>
    </location>
</feature>
<dbReference type="PANTHER" id="PTHR23502:SF22">
    <property type="entry name" value="MAJOR FACILITATOR SUPERFAMILY (MFS) PROFILE DOMAIN-CONTAINING PROTEIN"/>
    <property type="match status" value="1"/>
</dbReference>
<feature type="transmembrane region" description="Helical" evidence="6">
    <location>
        <begin position="97"/>
        <end position="122"/>
    </location>
</feature>
<keyword evidence="3 6" id="KW-1133">Transmembrane helix</keyword>
<keyword evidence="4 6" id="KW-0472">Membrane</keyword>
<reference evidence="8" key="1">
    <citation type="submission" date="2020-11" db="EMBL/GenBank/DDBJ databases">
        <authorList>
            <consortium name="DOE Joint Genome Institute"/>
            <person name="Ahrendt S."/>
            <person name="Riley R."/>
            <person name="Andreopoulos W."/>
            <person name="LaButti K."/>
            <person name="Pangilinan J."/>
            <person name="Ruiz-duenas F.J."/>
            <person name="Barrasa J.M."/>
            <person name="Sanchez-Garcia M."/>
            <person name="Camarero S."/>
            <person name="Miyauchi S."/>
            <person name="Serrano A."/>
            <person name="Linde D."/>
            <person name="Babiker R."/>
            <person name="Drula E."/>
            <person name="Ayuso-Fernandez I."/>
            <person name="Pacheco R."/>
            <person name="Padilla G."/>
            <person name="Ferreira P."/>
            <person name="Barriuso J."/>
            <person name="Kellner H."/>
            <person name="Castanera R."/>
            <person name="Alfaro M."/>
            <person name="Ramirez L."/>
            <person name="Pisabarro A.G."/>
            <person name="Kuo A."/>
            <person name="Tritt A."/>
            <person name="Lipzen A."/>
            <person name="He G."/>
            <person name="Yan M."/>
            <person name="Ng V."/>
            <person name="Cullen D."/>
            <person name="Martin F."/>
            <person name="Rosso M.-N."/>
            <person name="Henrissat B."/>
            <person name="Hibbett D."/>
            <person name="Martinez A.T."/>
            <person name="Grigoriev I.V."/>
        </authorList>
    </citation>
    <scope>NUCLEOTIDE SEQUENCE</scope>
    <source>
        <strain evidence="8">AH 44721</strain>
    </source>
</reference>
<feature type="region of interest" description="Disordered" evidence="5">
    <location>
        <begin position="1"/>
        <end position="27"/>
    </location>
</feature>
<gene>
    <name evidence="8" type="ORF">CPB84DRAFT_1725070</name>
</gene>
<proteinExistence type="predicted"/>
<organism evidence="8 9">
    <name type="scientific">Gymnopilus junonius</name>
    <name type="common">Spectacular rustgill mushroom</name>
    <name type="synonym">Gymnopilus spectabilis subsp. junonius</name>
    <dbReference type="NCBI Taxonomy" id="109634"/>
    <lineage>
        <taxon>Eukaryota</taxon>
        <taxon>Fungi</taxon>
        <taxon>Dikarya</taxon>
        <taxon>Basidiomycota</taxon>
        <taxon>Agaricomycotina</taxon>
        <taxon>Agaricomycetes</taxon>
        <taxon>Agaricomycetidae</taxon>
        <taxon>Agaricales</taxon>
        <taxon>Agaricineae</taxon>
        <taxon>Hymenogastraceae</taxon>
        <taxon>Gymnopilus</taxon>
    </lineage>
</organism>
<evidence type="ECO:0000256" key="4">
    <source>
        <dbReference type="ARBA" id="ARBA00023136"/>
    </source>
</evidence>
<dbReference type="EMBL" id="JADNYJ010000011">
    <property type="protein sequence ID" value="KAF8908629.1"/>
    <property type="molecule type" value="Genomic_DNA"/>
</dbReference>
<evidence type="ECO:0000313" key="9">
    <source>
        <dbReference type="Proteomes" id="UP000724874"/>
    </source>
</evidence>
<evidence type="ECO:0000256" key="1">
    <source>
        <dbReference type="ARBA" id="ARBA00004141"/>
    </source>
</evidence>
<keyword evidence="9" id="KW-1185">Reference proteome</keyword>
<dbReference type="InterPro" id="IPR036259">
    <property type="entry name" value="MFS_trans_sf"/>
</dbReference>
<accession>A0A9P5NY78</accession>
<dbReference type="OrthoDB" id="2533084at2759"/>
<evidence type="ECO:0000256" key="6">
    <source>
        <dbReference type="SAM" id="Phobius"/>
    </source>
</evidence>
<dbReference type="Gene3D" id="1.20.1250.20">
    <property type="entry name" value="MFS general substrate transporter like domains"/>
    <property type="match status" value="1"/>
</dbReference>
<feature type="transmembrane region" description="Helical" evidence="6">
    <location>
        <begin position="161"/>
        <end position="181"/>
    </location>
</feature>
<name>A0A9P5NY78_GYMJU</name>
<feature type="transmembrane region" description="Helical" evidence="6">
    <location>
        <begin position="251"/>
        <end position="271"/>
    </location>
</feature>
<comment type="caution">
    <text evidence="8">The sequence shown here is derived from an EMBL/GenBank/DDBJ whole genome shotgun (WGS) entry which is preliminary data.</text>
</comment>
<feature type="transmembrane region" description="Helical" evidence="6">
    <location>
        <begin position="503"/>
        <end position="526"/>
    </location>
</feature>
<feature type="transmembrane region" description="Helical" evidence="6">
    <location>
        <begin position="413"/>
        <end position="435"/>
    </location>
</feature>
<dbReference type="PANTHER" id="PTHR23502">
    <property type="entry name" value="MAJOR FACILITATOR SUPERFAMILY"/>
    <property type="match status" value="1"/>
</dbReference>
<evidence type="ECO:0000256" key="3">
    <source>
        <dbReference type="ARBA" id="ARBA00022989"/>
    </source>
</evidence>
<feature type="transmembrane region" description="Helical" evidence="6">
    <location>
        <begin position="187"/>
        <end position="210"/>
    </location>
</feature>
<feature type="transmembrane region" description="Helical" evidence="6">
    <location>
        <begin position="367"/>
        <end position="392"/>
    </location>
</feature>
<dbReference type="InterPro" id="IPR020846">
    <property type="entry name" value="MFS_dom"/>
</dbReference>
<feature type="transmembrane region" description="Helical" evidence="6">
    <location>
        <begin position="441"/>
        <end position="464"/>
    </location>
</feature>
<feature type="domain" description="Major facilitator superfamily (MFS) profile" evidence="7">
    <location>
        <begin position="96"/>
        <end position="527"/>
    </location>
</feature>
<evidence type="ECO:0000256" key="2">
    <source>
        <dbReference type="ARBA" id="ARBA00022692"/>
    </source>
</evidence>
<dbReference type="SUPFAM" id="SSF103473">
    <property type="entry name" value="MFS general substrate transporter"/>
    <property type="match status" value="1"/>
</dbReference>
<dbReference type="AlphaFoldDB" id="A0A9P5NY78"/>
<keyword evidence="2 6" id="KW-0812">Transmembrane</keyword>
<feature type="transmembrane region" description="Helical" evidence="6">
    <location>
        <begin position="137"/>
        <end position="154"/>
    </location>
</feature>
<evidence type="ECO:0000259" key="7">
    <source>
        <dbReference type="PROSITE" id="PS50850"/>
    </source>
</evidence>
<dbReference type="Pfam" id="PF07690">
    <property type="entry name" value="MFS_1"/>
    <property type="match status" value="1"/>
</dbReference>
<dbReference type="GO" id="GO:0005886">
    <property type="term" value="C:plasma membrane"/>
    <property type="evidence" value="ECO:0007669"/>
    <property type="project" value="TreeGrafter"/>
</dbReference>
<dbReference type="GO" id="GO:0022857">
    <property type="term" value="F:transmembrane transporter activity"/>
    <property type="evidence" value="ECO:0007669"/>
    <property type="project" value="InterPro"/>
</dbReference>
<feature type="transmembrane region" description="Helical" evidence="6">
    <location>
        <begin position="333"/>
        <end position="355"/>
    </location>
</feature>
<protein>
    <submittedName>
        <fullName evidence="8">MFS general substrate transporter</fullName>
    </submittedName>
</protein>
<feature type="transmembrane region" description="Helical" evidence="6">
    <location>
        <begin position="476"/>
        <end position="497"/>
    </location>
</feature>
<evidence type="ECO:0000256" key="5">
    <source>
        <dbReference type="SAM" id="MobiDB-lite"/>
    </source>
</evidence>
<dbReference type="PROSITE" id="PS50850">
    <property type="entry name" value="MFS"/>
    <property type="match status" value="1"/>
</dbReference>
<sequence>MDTEADKIKDNEITVKDSGDETSNKTETVEDIDLFTLHEQRAGRLVLDPIEAREEFGHSVASKLKLSKDGKYVLWPQPTDDPEDPQNWSDWRKNLQLFIIVLAAIIPDFDSGIGIASVFALAKQYHTTTGVINDLTANWSIFLVGWGGIFFVMLMRRYGRLATLFWTQLLSLGFLVGATFAPTLPVFAAMRCLTAFFGTCPQVTGLYTITDLYPFHLHARKINFWTMGVVLAPHLSPFIFGFLVARTTWRWPYGIGCLYSLAVLILIVLFMEESMYIRQAPPNNRPVKFVRRSGITNRLKDLIGINGVRYARKDPTWREVIFAPLRIFWRPHLFLICFFELVVFGFGIGINAMFLESPPPFGFGLNATIVSAIYATPVVAVIIGELLGRYLNDWFMNREIRKNSGVFEAETRLRTCYIGVALYVIGLVILGAALQNHLSKAAVIIGWGTAQAGVLVTTVAVYAYCTDCFPREQGEISGLLNLVRALGGFSVAFYQVPWAQKHGALQTLGCEAATVAGTFLLIVPFLQWKGSSLRVRDLQIHTFNEA</sequence>
<evidence type="ECO:0000313" key="8">
    <source>
        <dbReference type="EMBL" id="KAF8908629.1"/>
    </source>
</evidence>
<dbReference type="Proteomes" id="UP000724874">
    <property type="component" value="Unassembled WGS sequence"/>
</dbReference>